<reference evidence="3 4" key="1">
    <citation type="submission" date="2023-11" db="EMBL/GenBank/DDBJ databases">
        <title>Bacillus jintuensis, isolated from a mudflat on the Beibu Gulf coast.</title>
        <authorList>
            <person name="Li M."/>
        </authorList>
    </citation>
    <scope>NUCLEOTIDE SEQUENCE [LARGE SCALE GENOMIC DNA]</scope>
    <source>
        <strain evidence="3 4">31A1R</strain>
    </source>
</reference>
<dbReference type="SUPFAM" id="SSF75304">
    <property type="entry name" value="Amidase signature (AS) enzymes"/>
    <property type="match status" value="1"/>
</dbReference>
<evidence type="ECO:0000313" key="3">
    <source>
        <dbReference type="EMBL" id="MDZ5471324.1"/>
    </source>
</evidence>
<accession>A0ABU5IVZ4</accession>
<dbReference type="InterPro" id="IPR023631">
    <property type="entry name" value="Amidase_dom"/>
</dbReference>
<evidence type="ECO:0000256" key="1">
    <source>
        <dbReference type="ARBA" id="ARBA00009199"/>
    </source>
</evidence>
<gene>
    <name evidence="3" type="ORF">SM124_06145</name>
</gene>
<dbReference type="PANTHER" id="PTHR11895:SF7">
    <property type="entry name" value="GLUTAMYL-TRNA(GLN) AMIDOTRANSFERASE SUBUNIT A, MITOCHONDRIAL"/>
    <property type="match status" value="1"/>
</dbReference>
<sequence length="445" mass="48971">MKEILKGSITQLATLYLKKEVSPVEVVQDLLDEIEKEDMKLNAFISLFENEARLAAKNAEEKFLKGEEVSILCGIPYSLKDLFYTKGLKTTCGSLILKDFIPDYDAFVVEKLQSTGAVLLGKTNMLEFAYGIVHPEYGQTNNPHDVSKTAGGSSGGSAAAVSAGLGFFSLGSDTGGSIRIPASYCGVAGLKPTYGAVSLRGVFPLSWSLDHAGPIARNIEDLSTVFQAIAGYDAKDPYSSLESGYGYSVVLDQVVIGILPDSYLRTVQSEVKIVYEKTLSWMEKSGWKLKEIELPSWNETEEYLMKILLPEAAHIHQHWLHRKEEYASQTFEQIDLGLKQKAVEYLDGLKKQKEFREEVSKVLEEVDALFMPTVAFPAPAEDPVIGDESLNEMTFTGPFNLSGHPAVTLNLGFFKEGLPIGMQLVGGYFEEEKLLQIASLVETCT</sequence>
<keyword evidence="4" id="KW-1185">Reference proteome</keyword>
<dbReference type="PROSITE" id="PS00571">
    <property type="entry name" value="AMIDASES"/>
    <property type="match status" value="1"/>
</dbReference>
<dbReference type="InterPro" id="IPR036928">
    <property type="entry name" value="AS_sf"/>
</dbReference>
<dbReference type="RefSeq" id="WP_322445622.1">
    <property type="nucleotide sequence ID" value="NZ_JAXOFX010000003.1"/>
</dbReference>
<dbReference type="InterPro" id="IPR020556">
    <property type="entry name" value="Amidase_CS"/>
</dbReference>
<evidence type="ECO:0000259" key="2">
    <source>
        <dbReference type="Pfam" id="PF01425"/>
    </source>
</evidence>
<protein>
    <submittedName>
        <fullName evidence="3">Amidase</fullName>
    </submittedName>
</protein>
<evidence type="ECO:0000313" key="4">
    <source>
        <dbReference type="Proteomes" id="UP001290455"/>
    </source>
</evidence>
<feature type="domain" description="Amidase" evidence="2">
    <location>
        <begin position="25"/>
        <end position="435"/>
    </location>
</feature>
<comment type="caution">
    <text evidence="3">The sequence shown here is derived from an EMBL/GenBank/DDBJ whole genome shotgun (WGS) entry which is preliminary data.</text>
</comment>
<proteinExistence type="inferred from homology"/>
<comment type="similarity">
    <text evidence="1">Belongs to the amidase family.</text>
</comment>
<organism evidence="3 4">
    <name type="scientific">Robertmurraya mangrovi</name>
    <dbReference type="NCBI Taxonomy" id="3098077"/>
    <lineage>
        <taxon>Bacteria</taxon>
        <taxon>Bacillati</taxon>
        <taxon>Bacillota</taxon>
        <taxon>Bacilli</taxon>
        <taxon>Bacillales</taxon>
        <taxon>Bacillaceae</taxon>
        <taxon>Robertmurraya</taxon>
    </lineage>
</organism>
<dbReference type="InterPro" id="IPR000120">
    <property type="entry name" value="Amidase"/>
</dbReference>
<name>A0ABU5IVZ4_9BACI</name>
<dbReference type="EMBL" id="JAXOFX010000003">
    <property type="protein sequence ID" value="MDZ5471324.1"/>
    <property type="molecule type" value="Genomic_DNA"/>
</dbReference>
<dbReference type="PANTHER" id="PTHR11895">
    <property type="entry name" value="TRANSAMIDASE"/>
    <property type="match status" value="1"/>
</dbReference>
<dbReference type="Proteomes" id="UP001290455">
    <property type="component" value="Unassembled WGS sequence"/>
</dbReference>
<dbReference type="Gene3D" id="3.90.1300.10">
    <property type="entry name" value="Amidase signature (AS) domain"/>
    <property type="match status" value="1"/>
</dbReference>
<dbReference type="Pfam" id="PF01425">
    <property type="entry name" value="Amidase"/>
    <property type="match status" value="1"/>
</dbReference>